<feature type="compositionally biased region" description="Pro residues" evidence="1">
    <location>
        <begin position="110"/>
        <end position="128"/>
    </location>
</feature>
<gene>
    <name evidence="3" type="ORF">MPOL1434_LOCUS4738</name>
</gene>
<evidence type="ECO:0000313" key="3">
    <source>
        <dbReference type="EMBL" id="CAD8368034.1"/>
    </source>
</evidence>
<accession>A0A7S0FLU5</accession>
<evidence type="ECO:0000256" key="1">
    <source>
        <dbReference type="SAM" id="MobiDB-lite"/>
    </source>
</evidence>
<evidence type="ECO:0000256" key="2">
    <source>
        <dbReference type="SAM" id="SignalP"/>
    </source>
</evidence>
<proteinExistence type="predicted"/>
<dbReference type="PROSITE" id="PS51257">
    <property type="entry name" value="PROKAR_LIPOPROTEIN"/>
    <property type="match status" value="1"/>
</dbReference>
<keyword evidence="2" id="KW-0732">Signal</keyword>
<feature type="signal peptide" evidence="2">
    <location>
        <begin position="1"/>
        <end position="18"/>
    </location>
</feature>
<feature type="chain" id="PRO_5030505013" evidence="2">
    <location>
        <begin position="19"/>
        <end position="167"/>
    </location>
</feature>
<protein>
    <submittedName>
        <fullName evidence="3">Uncharacterized protein</fullName>
    </submittedName>
</protein>
<organism evidence="3">
    <name type="scientific">Minutocellus polymorphus</name>
    <dbReference type="NCBI Taxonomy" id="265543"/>
    <lineage>
        <taxon>Eukaryota</taxon>
        <taxon>Sar</taxon>
        <taxon>Stramenopiles</taxon>
        <taxon>Ochrophyta</taxon>
        <taxon>Bacillariophyta</taxon>
        <taxon>Mediophyceae</taxon>
        <taxon>Cymatosirophycidae</taxon>
        <taxon>Cymatosirales</taxon>
        <taxon>Cymatosiraceae</taxon>
        <taxon>Minutocellus</taxon>
    </lineage>
</organism>
<dbReference type="AlphaFoldDB" id="A0A7S0FLU5"/>
<dbReference type="EMBL" id="HBEJ01008022">
    <property type="protein sequence ID" value="CAD8368034.1"/>
    <property type="molecule type" value="Transcribed_RNA"/>
</dbReference>
<sequence length="167" mass="19060">MKVFAVLGALLFAASCNGQQYECRTGRSCRCSSSNRCEHTSYYGLTLNNCREKCDNEDDDCKGYEWTNNGNDSDDENHCEIHEVLGNRYNDVSQDRSDTVCCWRVSANPTPRPPTPRPPTPRPTPAPTNPKDNKGGKRQRDRVRNFLRNLRFEDDKEDIKAGDNSFF</sequence>
<feature type="region of interest" description="Disordered" evidence="1">
    <location>
        <begin position="107"/>
        <end position="143"/>
    </location>
</feature>
<name>A0A7S0FLU5_9STRA</name>
<reference evidence="3" key="1">
    <citation type="submission" date="2021-01" db="EMBL/GenBank/DDBJ databases">
        <authorList>
            <person name="Corre E."/>
            <person name="Pelletier E."/>
            <person name="Niang G."/>
            <person name="Scheremetjew M."/>
            <person name="Finn R."/>
            <person name="Kale V."/>
            <person name="Holt S."/>
            <person name="Cochrane G."/>
            <person name="Meng A."/>
            <person name="Brown T."/>
            <person name="Cohen L."/>
        </authorList>
    </citation>
    <scope>NUCLEOTIDE SEQUENCE</scope>
    <source>
        <strain evidence="3">CCMP3303</strain>
    </source>
</reference>